<proteinExistence type="predicted"/>
<dbReference type="Proteomes" id="UP000262583">
    <property type="component" value="Chromosome"/>
</dbReference>
<accession>A0A2Z4Y7J1</accession>
<protein>
    <submittedName>
        <fullName evidence="1">Uncharacterized protein</fullName>
    </submittedName>
</protein>
<name>A0A2Z4Y7J1_SUMC1</name>
<gene>
    <name evidence="1" type="ORF">BRCON_2444</name>
</gene>
<dbReference type="AlphaFoldDB" id="A0A2Z4Y7J1"/>
<evidence type="ECO:0000313" key="1">
    <source>
        <dbReference type="EMBL" id="AXA37214.1"/>
    </source>
</evidence>
<sequence>MRGLERRDAKFAWSSCASPLLSEVGSSANHLRRVNGRVRELLLLSADGRELRIACQA</sequence>
<dbReference type="KEGG" id="schv:BRCON_2444"/>
<dbReference type="EMBL" id="CP030759">
    <property type="protein sequence ID" value="AXA37214.1"/>
    <property type="molecule type" value="Genomic_DNA"/>
</dbReference>
<evidence type="ECO:0000313" key="2">
    <source>
        <dbReference type="Proteomes" id="UP000262583"/>
    </source>
</evidence>
<reference evidence="1 2" key="1">
    <citation type="submission" date="2018-05" db="EMBL/GenBank/DDBJ databases">
        <title>A metagenomic window into the 2 km-deep terrestrial subsurface aquifer revealed taxonomically and functionally diverse microbial community comprising novel uncultured bacterial lineages.</title>
        <authorList>
            <person name="Kadnikov V.V."/>
            <person name="Mardanov A.V."/>
            <person name="Beletsky A.V."/>
            <person name="Banks D."/>
            <person name="Pimenov N.V."/>
            <person name="Frank Y.A."/>
            <person name="Karnachuk O.V."/>
            <person name="Ravin N.V."/>
        </authorList>
    </citation>
    <scope>NUCLEOTIDE SEQUENCE [LARGE SCALE GENOMIC DNA]</scope>
    <source>
        <strain evidence="1">BY</strain>
    </source>
</reference>
<organism evidence="1 2">
    <name type="scientific">Sumerlaea chitinivorans</name>
    <dbReference type="NCBI Taxonomy" id="2250252"/>
    <lineage>
        <taxon>Bacteria</taxon>
        <taxon>Candidatus Sumerlaeota</taxon>
        <taxon>Candidatus Sumerlaeia</taxon>
        <taxon>Candidatus Sumerlaeales</taxon>
        <taxon>Candidatus Sumerlaeaceae</taxon>
        <taxon>Candidatus Sumerlaea</taxon>
    </lineage>
</organism>